<comment type="cofactor">
    <cofactor evidence="4">
        <name>Zn(2+)</name>
        <dbReference type="ChEBI" id="CHEBI:29105"/>
    </cofactor>
</comment>
<dbReference type="PANTHER" id="PTHR43401:SF2">
    <property type="entry name" value="L-THREONINE 3-DEHYDROGENASE"/>
    <property type="match status" value="1"/>
</dbReference>
<dbReference type="SUPFAM" id="SSF51735">
    <property type="entry name" value="NAD(P)-binding Rossmann-fold domains"/>
    <property type="match status" value="1"/>
</dbReference>
<proteinExistence type="inferred from homology"/>
<gene>
    <name evidence="6" type="ORF">KTH90_24145</name>
</gene>
<dbReference type="Pfam" id="PF00107">
    <property type="entry name" value="ADH_zinc_N"/>
    <property type="match status" value="1"/>
</dbReference>
<dbReference type="SUPFAM" id="SSF50129">
    <property type="entry name" value="GroES-like"/>
    <property type="match status" value="1"/>
</dbReference>
<dbReference type="Gene3D" id="3.40.50.720">
    <property type="entry name" value="NAD(P)-binding Rossmann-like Domain"/>
    <property type="match status" value="1"/>
</dbReference>
<sequence length="339" mass="36998">MKAGYLKAPFQFELRDVSLRELKKGEVLVRVKACGFCGHDAILARYAAEDWEPFGHEFSGVIEKTGEEVEHIKVGDKVVIETSTFNPLAECSLNGRPDWDLNGPSFMEMKDPSMGFAEYAIVPAELCVKFDGLSFEEACIMEPLGVAADLVMTADLHLNDDVLVLGLGPIGLMALKMAKSSGARKIYAAEFSDATARCEMAKQYGADEIIYTDQVKLEDYPFEKGGVDKVLVTAPPKTIGSAVNVANVGGTIAFLGISYGPDAIVSFDSNKVHLNKLQIRGSNAIPALYFPKCIDMLKAGLVDTKDLISHVFLLENMVEGLHQYIEDREHALKAVMVVP</sequence>
<dbReference type="InterPro" id="IPR011032">
    <property type="entry name" value="GroES-like_sf"/>
</dbReference>
<keyword evidence="1 4" id="KW-0479">Metal-binding</keyword>
<dbReference type="InterPro" id="IPR002328">
    <property type="entry name" value="ADH_Zn_CS"/>
</dbReference>
<evidence type="ECO:0000313" key="6">
    <source>
        <dbReference type="EMBL" id="MBU9729087.1"/>
    </source>
</evidence>
<reference evidence="6 7" key="1">
    <citation type="submission" date="2021-06" db="EMBL/GenBank/DDBJ databases">
        <title>Description of novel taxa of the family Lachnospiraceae.</title>
        <authorList>
            <person name="Chaplin A.V."/>
            <person name="Sokolova S.R."/>
            <person name="Pikina A.P."/>
            <person name="Korzhanova M."/>
            <person name="Belova V."/>
            <person name="Korostin D."/>
            <person name="Efimov B.A."/>
        </authorList>
    </citation>
    <scope>NUCLEOTIDE SEQUENCE [LARGE SCALE GENOMIC DNA]</scope>
    <source>
        <strain evidence="6 7">ASD4241</strain>
    </source>
</reference>
<dbReference type="SMART" id="SM00829">
    <property type="entry name" value="PKS_ER"/>
    <property type="match status" value="1"/>
</dbReference>
<evidence type="ECO:0000313" key="7">
    <source>
        <dbReference type="Proteomes" id="UP001314681"/>
    </source>
</evidence>
<dbReference type="Gene3D" id="3.90.180.10">
    <property type="entry name" value="Medium-chain alcohol dehydrogenases, catalytic domain"/>
    <property type="match status" value="1"/>
</dbReference>
<comment type="similarity">
    <text evidence="4">Belongs to the zinc-containing alcohol dehydrogenase family.</text>
</comment>
<dbReference type="InterPro" id="IPR050129">
    <property type="entry name" value="Zn_alcohol_dh"/>
</dbReference>
<organism evidence="6 7">
    <name type="scientific">Diplocloster modestus</name>
    <dbReference type="NCBI Taxonomy" id="2850322"/>
    <lineage>
        <taxon>Bacteria</taxon>
        <taxon>Bacillati</taxon>
        <taxon>Bacillota</taxon>
        <taxon>Clostridia</taxon>
        <taxon>Lachnospirales</taxon>
        <taxon>Lachnospiraceae</taxon>
        <taxon>Diplocloster</taxon>
    </lineage>
</organism>
<protein>
    <submittedName>
        <fullName evidence="6">Zinc-binding dehydrogenase</fullName>
    </submittedName>
</protein>
<dbReference type="EMBL" id="JAHQCX010000029">
    <property type="protein sequence ID" value="MBU9729087.1"/>
    <property type="molecule type" value="Genomic_DNA"/>
</dbReference>
<evidence type="ECO:0000256" key="1">
    <source>
        <dbReference type="ARBA" id="ARBA00022723"/>
    </source>
</evidence>
<name>A0ABS6KEY4_9FIRM</name>
<dbReference type="InterPro" id="IPR036291">
    <property type="entry name" value="NAD(P)-bd_dom_sf"/>
</dbReference>
<evidence type="ECO:0000256" key="3">
    <source>
        <dbReference type="ARBA" id="ARBA00023002"/>
    </source>
</evidence>
<evidence type="ECO:0000259" key="5">
    <source>
        <dbReference type="SMART" id="SM00829"/>
    </source>
</evidence>
<dbReference type="InterPro" id="IPR020843">
    <property type="entry name" value="ER"/>
</dbReference>
<dbReference type="Proteomes" id="UP001314681">
    <property type="component" value="Unassembled WGS sequence"/>
</dbReference>
<dbReference type="PROSITE" id="PS00059">
    <property type="entry name" value="ADH_ZINC"/>
    <property type="match status" value="1"/>
</dbReference>
<dbReference type="InterPro" id="IPR013149">
    <property type="entry name" value="ADH-like_C"/>
</dbReference>
<evidence type="ECO:0000256" key="4">
    <source>
        <dbReference type="RuleBase" id="RU361277"/>
    </source>
</evidence>
<accession>A0ABS6KEY4</accession>
<keyword evidence="2 4" id="KW-0862">Zinc</keyword>
<keyword evidence="3" id="KW-0560">Oxidoreductase</keyword>
<keyword evidence="7" id="KW-1185">Reference proteome</keyword>
<dbReference type="RefSeq" id="WP_238727575.1">
    <property type="nucleotide sequence ID" value="NZ_JAHQCX010000029.1"/>
</dbReference>
<dbReference type="PANTHER" id="PTHR43401">
    <property type="entry name" value="L-THREONINE 3-DEHYDROGENASE"/>
    <property type="match status" value="1"/>
</dbReference>
<feature type="domain" description="Enoyl reductase (ER)" evidence="5">
    <location>
        <begin position="7"/>
        <end position="336"/>
    </location>
</feature>
<comment type="caution">
    <text evidence="6">The sequence shown here is derived from an EMBL/GenBank/DDBJ whole genome shotgun (WGS) entry which is preliminary data.</text>
</comment>
<evidence type="ECO:0000256" key="2">
    <source>
        <dbReference type="ARBA" id="ARBA00022833"/>
    </source>
</evidence>
<dbReference type="Pfam" id="PF08240">
    <property type="entry name" value="ADH_N"/>
    <property type="match status" value="1"/>
</dbReference>
<dbReference type="InterPro" id="IPR013154">
    <property type="entry name" value="ADH-like_N"/>
</dbReference>